<dbReference type="PANTHER" id="PTHR46847">
    <property type="entry name" value="D-ALLOSE-BINDING PERIPLASMIC PROTEIN-RELATED"/>
    <property type="match status" value="1"/>
</dbReference>
<evidence type="ECO:0000256" key="2">
    <source>
        <dbReference type="ARBA" id="ARBA00007639"/>
    </source>
</evidence>
<feature type="signal peptide" evidence="4">
    <location>
        <begin position="1"/>
        <end position="24"/>
    </location>
</feature>
<comment type="caution">
    <text evidence="6">The sequence shown here is derived from an EMBL/GenBank/DDBJ whole genome shotgun (WGS) entry which is preliminary data.</text>
</comment>
<evidence type="ECO:0000256" key="4">
    <source>
        <dbReference type="SAM" id="SignalP"/>
    </source>
</evidence>
<evidence type="ECO:0000313" key="7">
    <source>
        <dbReference type="Proteomes" id="UP000255036"/>
    </source>
</evidence>
<dbReference type="SUPFAM" id="SSF53822">
    <property type="entry name" value="Periplasmic binding protein-like I"/>
    <property type="match status" value="1"/>
</dbReference>
<comment type="similarity">
    <text evidence="2">Belongs to the bacterial solute-binding protein 2 family.</text>
</comment>
<evidence type="ECO:0000259" key="5">
    <source>
        <dbReference type="Pfam" id="PF13407"/>
    </source>
</evidence>
<dbReference type="GO" id="GO:0030313">
    <property type="term" value="C:cell envelope"/>
    <property type="evidence" value="ECO:0007669"/>
    <property type="project" value="UniProtKB-SubCell"/>
</dbReference>
<proteinExistence type="inferred from homology"/>
<keyword evidence="7" id="KW-1185">Reference proteome</keyword>
<dbReference type="Pfam" id="PF13407">
    <property type="entry name" value="Peripla_BP_4"/>
    <property type="match status" value="1"/>
</dbReference>
<dbReference type="PROSITE" id="PS51257">
    <property type="entry name" value="PROKAR_LIPOPROTEIN"/>
    <property type="match status" value="1"/>
</dbReference>
<evidence type="ECO:0000256" key="3">
    <source>
        <dbReference type="ARBA" id="ARBA00022729"/>
    </source>
</evidence>
<comment type="subcellular location">
    <subcellularLocation>
        <location evidence="1">Cell envelope</location>
    </subcellularLocation>
</comment>
<feature type="domain" description="Periplasmic binding protein" evidence="5">
    <location>
        <begin position="39"/>
        <end position="298"/>
    </location>
</feature>
<organism evidence="6 7">
    <name type="scientific">Anaerosacchariphilus polymeriproducens</name>
    <dbReference type="NCBI Taxonomy" id="1812858"/>
    <lineage>
        <taxon>Bacteria</taxon>
        <taxon>Bacillati</taxon>
        <taxon>Bacillota</taxon>
        <taxon>Clostridia</taxon>
        <taxon>Lachnospirales</taxon>
        <taxon>Lachnospiraceae</taxon>
        <taxon>Anaerosacchariphilus</taxon>
    </lineage>
</organism>
<evidence type="ECO:0000313" key="6">
    <source>
        <dbReference type="EMBL" id="RDU23129.1"/>
    </source>
</evidence>
<dbReference type="Proteomes" id="UP000255036">
    <property type="component" value="Unassembled WGS sequence"/>
</dbReference>
<dbReference type="OrthoDB" id="9769193at2"/>
<protein>
    <submittedName>
        <fullName evidence="6">Sugar ABC transporter substrate-binding protein</fullName>
    </submittedName>
</protein>
<name>A0A371AUA8_9FIRM</name>
<accession>A0A371AUA8</accession>
<evidence type="ECO:0000256" key="1">
    <source>
        <dbReference type="ARBA" id="ARBA00004196"/>
    </source>
</evidence>
<feature type="chain" id="PRO_5016794220" evidence="4">
    <location>
        <begin position="25"/>
        <end position="330"/>
    </location>
</feature>
<sequence>MKKLICICMSIVFAIGLLTGCSNAEKSANGNYSGVKILYSLSDSKDNFLSMIKDSAAKYAEENGIELTVADAENDILKQVTDVKEAAKSGNYDAIVICPVDADISTQIMDVAGDLPVVFLNRCPAVDKLKSDKFVFVGSDESQAAGFQAQYLTDYFNGKGKTDIKAILFQGAFGQAAASIRTSAVKKQLQENGLNVDYVFNDTAHWSRDKAKEMFQNILKMGKEYDCIICNNDEMALGVIAAMKENGIDPSSVPIVGIDATADGCAALKDGEMAFTVYQSATGQGSVGVQSAAVLAKGGSISSIEGVNKDKTIIWVPFEAVDSKNVDKYM</sequence>
<reference evidence="6 7" key="1">
    <citation type="submission" date="2018-07" db="EMBL/GenBank/DDBJ databases">
        <title>Anaerosacharophilus polymeroproducens gen. nov. sp. nov., an anaerobic bacterium isolated from salt field.</title>
        <authorList>
            <person name="Kim W."/>
            <person name="Yang S.-H."/>
            <person name="Oh J."/>
            <person name="Lee J.-H."/>
            <person name="Kwon K.K."/>
        </authorList>
    </citation>
    <scope>NUCLEOTIDE SEQUENCE [LARGE SCALE GENOMIC DNA]</scope>
    <source>
        <strain evidence="6 7">MCWD5</strain>
    </source>
</reference>
<dbReference type="PANTHER" id="PTHR46847:SF1">
    <property type="entry name" value="D-ALLOSE-BINDING PERIPLASMIC PROTEIN-RELATED"/>
    <property type="match status" value="1"/>
</dbReference>
<dbReference type="EMBL" id="QRCT01000034">
    <property type="protein sequence ID" value="RDU23129.1"/>
    <property type="molecule type" value="Genomic_DNA"/>
</dbReference>
<dbReference type="InterPro" id="IPR025997">
    <property type="entry name" value="SBP_2_dom"/>
</dbReference>
<gene>
    <name evidence="6" type="ORF">DWV06_12270</name>
</gene>
<keyword evidence="3 4" id="KW-0732">Signal</keyword>
<dbReference type="AlphaFoldDB" id="A0A371AUA8"/>
<dbReference type="GO" id="GO:0030246">
    <property type="term" value="F:carbohydrate binding"/>
    <property type="evidence" value="ECO:0007669"/>
    <property type="project" value="UniProtKB-ARBA"/>
</dbReference>
<dbReference type="Gene3D" id="3.40.50.2300">
    <property type="match status" value="2"/>
</dbReference>
<dbReference type="RefSeq" id="WP_115482471.1">
    <property type="nucleotide sequence ID" value="NZ_QRCT01000034.1"/>
</dbReference>
<dbReference type="InterPro" id="IPR028082">
    <property type="entry name" value="Peripla_BP_I"/>
</dbReference>